<name>A0A0A9AW46_ARUDO</name>
<protein>
    <submittedName>
        <fullName evidence="1">Uncharacterized protein</fullName>
    </submittedName>
</protein>
<evidence type="ECO:0000313" key="1">
    <source>
        <dbReference type="EMBL" id="JAD55366.1"/>
    </source>
</evidence>
<reference evidence="1" key="1">
    <citation type="submission" date="2014-09" db="EMBL/GenBank/DDBJ databases">
        <authorList>
            <person name="Magalhaes I.L.F."/>
            <person name="Oliveira U."/>
            <person name="Santos F.R."/>
            <person name="Vidigal T.H.D.A."/>
            <person name="Brescovit A.D."/>
            <person name="Santos A.J."/>
        </authorList>
    </citation>
    <scope>NUCLEOTIDE SEQUENCE</scope>
    <source>
        <tissue evidence="1">Shoot tissue taken approximately 20 cm above the soil surface</tissue>
    </source>
</reference>
<organism evidence="1">
    <name type="scientific">Arundo donax</name>
    <name type="common">Giant reed</name>
    <name type="synonym">Donax arundinaceus</name>
    <dbReference type="NCBI Taxonomy" id="35708"/>
    <lineage>
        <taxon>Eukaryota</taxon>
        <taxon>Viridiplantae</taxon>
        <taxon>Streptophyta</taxon>
        <taxon>Embryophyta</taxon>
        <taxon>Tracheophyta</taxon>
        <taxon>Spermatophyta</taxon>
        <taxon>Magnoliopsida</taxon>
        <taxon>Liliopsida</taxon>
        <taxon>Poales</taxon>
        <taxon>Poaceae</taxon>
        <taxon>PACMAD clade</taxon>
        <taxon>Arundinoideae</taxon>
        <taxon>Arundineae</taxon>
        <taxon>Arundo</taxon>
    </lineage>
</organism>
<proteinExistence type="predicted"/>
<sequence>MGSISMKAFGIQRSDVRNIFLELRIVTQKWLRAY</sequence>
<dbReference type="EMBL" id="GBRH01242529">
    <property type="protein sequence ID" value="JAD55366.1"/>
    <property type="molecule type" value="Transcribed_RNA"/>
</dbReference>
<dbReference type="AlphaFoldDB" id="A0A0A9AW46"/>
<accession>A0A0A9AW46</accession>
<reference evidence="1" key="2">
    <citation type="journal article" date="2015" name="Data Brief">
        <title>Shoot transcriptome of the giant reed, Arundo donax.</title>
        <authorList>
            <person name="Barrero R.A."/>
            <person name="Guerrero F.D."/>
            <person name="Moolhuijzen P."/>
            <person name="Goolsby J.A."/>
            <person name="Tidwell J."/>
            <person name="Bellgard S.E."/>
            <person name="Bellgard M.I."/>
        </authorList>
    </citation>
    <scope>NUCLEOTIDE SEQUENCE</scope>
    <source>
        <tissue evidence="1">Shoot tissue taken approximately 20 cm above the soil surface</tissue>
    </source>
</reference>